<dbReference type="GO" id="GO:0005886">
    <property type="term" value="C:plasma membrane"/>
    <property type="evidence" value="ECO:0007669"/>
    <property type="project" value="TreeGrafter"/>
</dbReference>
<dbReference type="CDD" id="cd06259">
    <property type="entry name" value="YdcF-like"/>
    <property type="match status" value="1"/>
</dbReference>
<feature type="repeat" description="TPR" evidence="1">
    <location>
        <begin position="81"/>
        <end position="114"/>
    </location>
</feature>
<reference evidence="4" key="1">
    <citation type="submission" date="2009-09" db="EMBL/GenBank/DDBJ databases">
        <title>The complete chromosome of Sebaldella termitidis ATCC 33386.</title>
        <authorList>
            <consortium name="US DOE Joint Genome Institute (JGI-PGF)"/>
            <person name="Lucas S."/>
            <person name="Copeland A."/>
            <person name="Lapidus A."/>
            <person name="Glavina del Rio T."/>
            <person name="Dalin E."/>
            <person name="Tice H."/>
            <person name="Bruce D."/>
            <person name="Goodwin L."/>
            <person name="Pitluck S."/>
            <person name="Kyrpides N."/>
            <person name="Mavromatis K."/>
            <person name="Ivanova N."/>
            <person name="Mikhailova N."/>
            <person name="Sims D."/>
            <person name="Meincke L."/>
            <person name="Brettin T."/>
            <person name="Detter J.C."/>
            <person name="Han C."/>
            <person name="Larimer F."/>
            <person name="Land M."/>
            <person name="Hauser L."/>
            <person name="Markowitz V."/>
            <person name="Cheng J.F."/>
            <person name="Hugenholtz P."/>
            <person name="Woyke T."/>
            <person name="Wu D."/>
            <person name="Eisen J.A."/>
        </authorList>
    </citation>
    <scope>NUCLEOTIDE SEQUENCE [LARGE SCALE GENOMIC DNA]</scope>
    <source>
        <strain evidence="4">ATCC 33386 / NCTC 11300</strain>
    </source>
</reference>
<dbReference type="HOGENOM" id="CLU_061359_1_0_0"/>
<dbReference type="eggNOG" id="COG0457">
    <property type="taxonomic scope" value="Bacteria"/>
</dbReference>
<dbReference type="RefSeq" id="WP_012861589.1">
    <property type="nucleotide sequence ID" value="NC_013517.1"/>
</dbReference>
<evidence type="ECO:0000313" key="4">
    <source>
        <dbReference type="Proteomes" id="UP000000845"/>
    </source>
</evidence>
<sequence length="346" mass="39309">MKRLIGFLLLFSIYFAEPCVTNFENQKMIDELAQTGIYYYWNGGDLKKVEEEFFKGITLKGKYDVVEESFKKASILDPERLNLKFSVASTQIIQKKVPEALATYEEILKLDPKNFEAGILHAGYAKATNNLTVYNNDIAALKKIYPQKTEAYLKKFKNIENVSKMRLNVKAENKNADFIVTLGYALNNDGTMNEVLIKRLEQTYEAARLNPNANIIVTGGVQKGGLTESYLMKNWLVEKGIAADRVIIEDKARDTVENAIYSTEILKKYNPKRVILITSASHIRRGTALLQEAADNAGLKITLDNLVYLDYKTLNDAMKVEETETLVIFRDLFRVSGIWAYPGIQR</sequence>
<accession>D1AK79</accession>
<evidence type="ECO:0000259" key="2">
    <source>
        <dbReference type="Pfam" id="PF02698"/>
    </source>
</evidence>
<dbReference type="GO" id="GO:0000270">
    <property type="term" value="P:peptidoglycan metabolic process"/>
    <property type="evidence" value="ECO:0007669"/>
    <property type="project" value="TreeGrafter"/>
</dbReference>
<gene>
    <name evidence="3" type="ordered locus">Sterm_2141</name>
</gene>
<dbReference type="InterPro" id="IPR014729">
    <property type="entry name" value="Rossmann-like_a/b/a_fold"/>
</dbReference>
<keyword evidence="4" id="KW-1185">Reference proteome</keyword>
<proteinExistence type="predicted"/>
<dbReference type="STRING" id="526218.Sterm_2141"/>
<dbReference type="InterPro" id="IPR011990">
    <property type="entry name" value="TPR-like_helical_dom_sf"/>
</dbReference>
<dbReference type="AlphaFoldDB" id="D1AK79"/>
<dbReference type="PROSITE" id="PS50005">
    <property type="entry name" value="TPR"/>
    <property type="match status" value="1"/>
</dbReference>
<dbReference type="InterPro" id="IPR019734">
    <property type="entry name" value="TPR_rpt"/>
</dbReference>
<keyword evidence="1" id="KW-0802">TPR repeat</keyword>
<evidence type="ECO:0000256" key="1">
    <source>
        <dbReference type="PROSITE-ProRule" id="PRU00339"/>
    </source>
</evidence>
<dbReference type="InterPro" id="IPR003848">
    <property type="entry name" value="DUF218"/>
</dbReference>
<dbReference type="PANTHER" id="PTHR30336">
    <property type="entry name" value="INNER MEMBRANE PROTEIN, PROBABLE PERMEASE"/>
    <property type="match status" value="1"/>
</dbReference>
<organism evidence="3 4">
    <name type="scientific">Sebaldella termitidis (strain ATCC 33386 / NCTC 11300)</name>
    <dbReference type="NCBI Taxonomy" id="526218"/>
    <lineage>
        <taxon>Bacteria</taxon>
        <taxon>Fusobacteriati</taxon>
        <taxon>Fusobacteriota</taxon>
        <taxon>Fusobacteriia</taxon>
        <taxon>Fusobacteriales</taxon>
        <taxon>Leptotrichiaceae</taxon>
        <taxon>Sebaldella</taxon>
    </lineage>
</organism>
<dbReference type="eggNOG" id="COG1434">
    <property type="taxonomic scope" value="Bacteria"/>
</dbReference>
<dbReference type="PANTHER" id="PTHR30336:SF4">
    <property type="entry name" value="ENVELOPE BIOGENESIS FACTOR ELYC"/>
    <property type="match status" value="1"/>
</dbReference>
<evidence type="ECO:0000313" key="3">
    <source>
        <dbReference type="EMBL" id="ACZ08995.1"/>
    </source>
</evidence>
<dbReference type="SUPFAM" id="SSF48452">
    <property type="entry name" value="TPR-like"/>
    <property type="match status" value="1"/>
</dbReference>
<dbReference type="EMBL" id="CP001739">
    <property type="protein sequence ID" value="ACZ08995.1"/>
    <property type="molecule type" value="Genomic_DNA"/>
</dbReference>
<name>D1AK79_SEBTE</name>
<feature type="domain" description="DUF218" evidence="2">
    <location>
        <begin position="177"/>
        <end position="298"/>
    </location>
</feature>
<dbReference type="Gene3D" id="3.40.50.620">
    <property type="entry name" value="HUPs"/>
    <property type="match status" value="1"/>
</dbReference>
<dbReference type="InterPro" id="IPR051599">
    <property type="entry name" value="Cell_Envelope_Assoc"/>
</dbReference>
<dbReference type="Proteomes" id="UP000000845">
    <property type="component" value="Chromosome"/>
</dbReference>
<dbReference type="Gene3D" id="1.25.40.10">
    <property type="entry name" value="Tetratricopeptide repeat domain"/>
    <property type="match status" value="1"/>
</dbReference>
<dbReference type="KEGG" id="str:Sterm_2141"/>
<protein>
    <recommendedName>
        <fullName evidence="2">DUF218 domain-containing protein</fullName>
    </recommendedName>
</protein>
<dbReference type="GO" id="GO:0043164">
    <property type="term" value="P:Gram-negative-bacterium-type cell wall biogenesis"/>
    <property type="evidence" value="ECO:0007669"/>
    <property type="project" value="TreeGrafter"/>
</dbReference>
<dbReference type="Pfam" id="PF02698">
    <property type="entry name" value="DUF218"/>
    <property type="match status" value="1"/>
</dbReference>
<reference evidence="3 4" key="2">
    <citation type="journal article" date="2010" name="Stand. Genomic Sci.">
        <title>Complete genome sequence of Sebaldella termitidis type strain (NCTC 11300).</title>
        <authorList>
            <person name="Harmon-Smith M."/>
            <person name="Celia L."/>
            <person name="Chertkov O."/>
            <person name="Lapidus A."/>
            <person name="Copeland A."/>
            <person name="Glavina Del Rio T."/>
            <person name="Nolan M."/>
            <person name="Lucas S."/>
            <person name="Tice H."/>
            <person name="Cheng J.F."/>
            <person name="Han C."/>
            <person name="Detter J.C."/>
            <person name="Bruce D."/>
            <person name="Goodwin L."/>
            <person name="Pitluck S."/>
            <person name="Pati A."/>
            <person name="Liolios K."/>
            <person name="Ivanova N."/>
            <person name="Mavromatis K."/>
            <person name="Mikhailova N."/>
            <person name="Chen A."/>
            <person name="Palaniappan K."/>
            <person name="Land M."/>
            <person name="Hauser L."/>
            <person name="Chang Y.J."/>
            <person name="Jeffries C.D."/>
            <person name="Brettin T."/>
            <person name="Goker M."/>
            <person name="Beck B."/>
            <person name="Bristow J."/>
            <person name="Eisen J.A."/>
            <person name="Markowitz V."/>
            <person name="Hugenholtz P."/>
            <person name="Kyrpides N.C."/>
            <person name="Klenk H.P."/>
            <person name="Chen F."/>
        </authorList>
    </citation>
    <scope>NUCLEOTIDE SEQUENCE [LARGE SCALE GENOMIC DNA]</scope>
    <source>
        <strain evidence="4">ATCC 33386 / NCTC 11300</strain>
    </source>
</reference>